<sequence length="447" mass="51675">MGDLNTCLLKNDHRSRKLTSTIESYNLNILPLNATHHFPDSSPSLLDLIFVSNPILVHKHGQIPADAFSYHDLIFLSYKLRPPKVKPQILMLRRNFRGIDVESLSADAAELDWNSVYSERDIHRKVGLFNSLLTQLYDVHAPTRPVKVKHLPSPWLTDEIKLIIETKNRAKAKLRLCDSPLAREKKTNLDLDKVVQWSKSYGLKINPYKSQAIIIGSASYIMRINWSTLPQLTIDGTVVPFCSTVRNLGITLDTTLSWQPQINELSRRIFSSSHALNRLRNFLPISTKISLAHSLLLSILDYADVCYPDLTELQLDKLERLQNVCIRFIFGLRKFDHISEFRRKLNWLPIRLRRKMHILQLLFNVLFNPKTPSYLKQNFMFLSGGSFDLRSLDNLILETPIHKTEFYHSSFTVQSILLWNSLPIDIRRAQSLNLFKKLLLDHFLSAS</sequence>
<dbReference type="OrthoDB" id="5953030at2759"/>
<accession>A0A821W807</accession>
<dbReference type="EMBL" id="CAJOBZ010000057">
    <property type="protein sequence ID" value="CAF4921306.1"/>
    <property type="molecule type" value="Genomic_DNA"/>
</dbReference>
<keyword evidence="2" id="KW-1185">Reference proteome</keyword>
<gene>
    <name evidence="1" type="ORF">PMACD_LOCUS13051</name>
</gene>
<comment type="caution">
    <text evidence="1">The sequence shown here is derived from an EMBL/GenBank/DDBJ whole genome shotgun (WGS) entry which is preliminary data.</text>
</comment>
<evidence type="ECO:0000313" key="1">
    <source>
        <dbReference type="EMBL" id="CAF4921306.1"/>
    </source>
</evidence>
<proteinExistence type="predicted"/>
<dbReference type="Proteomes" id="UP000663880">
    <property type="component" value="Unassembled WGS sequence"/>
</dbReference>
<protein>
    <recommendedName>
        <fullName evidence="3">Endonuclease/exonuclease/phosphatase domain-containing protein</fullName>
    </recommendedName>
</protein>
<dbReference type="PANTHER" id="PTHR33332">
    <property type="entry name" value="REVERSE TRANSCRIPTASE DOMAIN-CONTAINING PROTEIN"/>
    <property type="match status" value="1"/>
</dbReference>
<evidence type="ECO:0008006" key="3">
    <source>
        <dbReference type="Google" id="ProtNLM"/>
    </source>
</evidence>
<name>A0A821W807_9NEOP</name>
<dbReference type="AlphaFoldDB" id="A0A821W807"/>
<evidence type="ECO:0000313" key="2">
    <source>
        <dbReference type="Proteomes" id="UP000663880"/>
    </source>
</evidence>
<organism evidence="1 2">
    <name type="scientific">Pieris macdunnoughi</name>
    <dbReference type="NCBI Taxonomy" id="345717"/>
    <lineage>
        <taxon>Eukaryota</taxon>
        <taxon>Metazoa</taxon>
        <taxon>Ecdysozoa</taxon>
        <taxon>Arthropoda</taxon>
        <taxon>Hexapoda</taxon>
        <taxon>Insecta</taxon>
        <taxon>Pterygota</taxon>
        <taxon>Neoptera</taxon>
        <taxon>Endopterygota</taxon>
        <taxon>Lepidoptera</taxon>
        <taxon>Glossata</taxon>
        <taxon>Ditrysia</taxon>
        <taxon>Papilionoidea</taxon>
        <taxon>Pieridae</taxon>
        <taxon>Pierinae</taxon>
        <taxon>Pieris</taxon>
    </lineage>
</organism>
<reference evidence="1" key="1">
    <citation type="submission" date="2021-02" db="EMBL/GenBank/DDBJ databases">
        <authorList>
            <person name="Steward A R."/>
        </authorList>
    </citation>
    <scope>NUCLEOTIDE SEQUENCE</scope>
</reference>